<evidence type="ECO:0000256" key="1">
    <source>
        <dbReference type="SAM" id="MobiDB-lite"/>
    </source>
</evidence>
<feature type="compositionally biased region" description="Basic and acidic residues" evidence="1">
    <location>
        <begin position="201"/>
        <end position="215"/>
    </location>
</feature>
<name>A0A919SAN8_9ACTN</name>
<keyword evidence="3" id="KW-1185">Reference proteome</keyword>
<dbReference type="RefSeq" id="WP_212988544.1">
    <property type="nucleotide sequence ID" value="NZ_BAABEA010000019.1"/>
</dbReference>
<comment type="caution">
    <text evidence="2">The sequence shown here is derived from an EMBL/GenBank/DDBJ whole genome shotgun (WGS) entry which is preliminary data.</text>
</comment>
<dbReference type="Proteomes" id="UP000681340">
    <property type="component" value="Unassembled WGS sequence"/>
</dbReference>
<gene>
    <name evidence="2" type="ORF">Aau02nite_25180</name>
</gene>
<organism evidence="2 3">
    <name type="scientific">Actinoplanes auranticolor</name>
    <dbReference type="NCBI Taxonomy" id="47988"/>
    <lineage>
        <taxon>Bacteria</taxon>
        <taxon>Bacillati</taxon>
        <taxon>Actinomycetota</taxon>
        <taxon>Actinomycetes</taxon>
        <taxon>Micromonosporales</taxon>
        <taxon>Micromonosporaceae</taxon>
        <taxon>Actinoplanes</taxon>
    </lineage>
</organism>
<dbReference type="EMBL" id="BOQL01000021">
    <property type="protein sequence ID" value="GIM66934.1"/>
    <property type="molecule type" value="Genomic_DNA"/>
</dbReference>
<sequence length="215" mass="23930">MKRIPGFGRRAYQSGKRSRATFAGPPTHPLDLVKPPDYELDESWRDTTRAEVNGLIDSLKPNALDAGTREVVHNFINARVLRSLKEIESLRAERRAIARVLVGMANEEVSRRVPGYEVDFARASHARTAVADAYEKLTGRSAAEFLAAAPDRPGGRPLHSTVGGIDLHLDDPLTWLENSRGEGRKREPLRDPDIDLPPDPDMTHDDEPEGRRDGK</sequence>
<dbReference type="AlphaFoldDB" id="A0A919SAN8"/>
<accession>A0A919SAN8</accession>
<reference evidence="2" key="1">
    <citation type="submission" date="2021-03" db="EMBL/GenBank/DDBJ databases">
        <title>Whole genome shotgun sequence of Actinoplanes auranticolor NBRC 12245.</title>
        <authorList>
            <person name="Komaki H."/>
            <person name="Tamura T."/>
        </authorList>
    </citation>
    <scope>NUCLEOTIDE SEQUENCE</scope>
    <source>
        <strain evidence="2">NBRC 12245</strain>
    </source>
</reference>
<evidence type="ECO:0000313" key="2">
    <source>
        <dbReference type="EMBL" id="GIM66934.1"/>
    </source>
</evidence>
<proteinExistence type="predicted"/>
<feature type="region of interest" description="Disordered" evidence="1">
    <location>
        <begin position="1"/>
        <end position="31"/>
    </location>
</feature>
<feature type="region of interest" description="Disordered" evidence="1">
    <location>
        <begin position="177"/>
        <end position="215"/>
    </location>
</feature>
<feature type="compositionally biased region" description="Basic and acidic residues" evidence="1">
    <location>
        <begin position="179"/>
        <end position="193"/>
    </location>
</feature>
<evidence type="ECO:0000313" key="3">
    <source>
        <dbReference type="Proteomes" id="UP000681340"/>
    </source>
</evidence>
<protein>
    <submittedName>
        <fullName evidence="2">Uncharacterized protein</fullName>
    </submittedName>
</protein>